<name>A0A1H5XZ99_9VIBR</name>
<dbReference type="AlphaFoldDB" id="A0A1H5XZ99"/>
<protein>
    <submittedName>
        <fullName evidence="1">Uncharacterized protein</fullName>
    </submittedName>
</protein>
<accession>A0A1H5XZ99</accession>
<proteinExistence type="predicted"/>
<evidence type="ECO:0000313" key="1">
    <source>
        <dbReference type="EMBL" id="SEG17159.1"/>
    </source>
</evidence>
<dbReference type="EMBL" id="FNVG01000008">
    <property type="protein sequence ID" value="SEG17159.1"/>
    <property type="molecule type" value="Genomic_DNA"/>
</dbReference>
<organism evidence="1 2">
    <name type="scientific">Vibrio hangzhouensis</name>
    <dbReference type="NCBI Taxonomy" id="462991"/>
    <lineage>
        <taxon>Bacteria</taxon>
        <taxon>Pseudomonadati</taxon>
        <taxon>Pseudomonadota</taxon>
        <taxon>Gammaproteobacteria</taxon>
        <taxon>Vibrionales</taxon>
        <taxon>Vibrionaceae</taxon>
        <taxon>Vibrio</taxon>
    </lineage>
</organism>
<dbReference type="RefSeq" id="WP_103880197.1">
    <property type="nucleotide sequence ID" value="NZ_FNVG01000008.1"/>
</dbReference>
<dbReference type="OrthoDB" id="5906706at2"/>
<dbReference type="Proteomes" id="UP000236721">
    <property type="component" value="Unassembled WGS sequence"/>
</dbReference>
<keyword evidence="2" id="KW-1185">Reference proteome</keyword>
<gene>
    <name evidence="1" type="ORF">SAMN04488244_10860</name>
</gene>
<reference evidence="2" key="1">
    <citation type="submission" date="2016-10" db="EMBL/GenBank/DDBJ databases">
        <authorList>
            <person name="Varghese N."/>
            <person name="Submissions S."/>
        </authorList>
    </citation>
    <scope>NUCLEOTIDE SEQUENCE [LARGE SCALE GENOMIC DNA]</scope>
    <source>
        <strain evidence="2">CGMCC 1.7062</strain>
    </source>
</reference>
<evidence type="ECO:0000313" key="2">
    <source>
        <dbReference type="Proteomes" id="UP000236721"/>
    </source>
</evidence>
<sequence length="108" mass="12251">MRTLTRTLTIVAALLLSVGVLAHMGGGYAQMGFQHPMMNEDNPQYQAMLELRGNPEAMQAWMQSMHNNPEAMQAWMDQMHANYEGDESVARFGCHGRWQPLDKPEQSE</sequence>